<dbReference type="RefSeq" id="XP_002425223.1">
    <property type="nucleotide sequence ID" value="XM_002425178.1"/>
</dbReference>
<reference evidence="1" key="2">
    <citation type="submission" date="2007-04" db="EMBL/GenBank/DDBJ databases">
        <title>The genome of the human body louse.</title>
        <authorList>
            <consortium name="The Human Body Louse Genome Consortium"/>
            <person name="Kirkness E."/>
            <person name="Walenz B."/>
            <person name="Hass B."/>
            <person name="Bruggner R."/>
            <person name="Strausberg R."/>
        </authorList>
    </citation>
    <scope>NUCLEOTIDE SEQUENCE</scope>
    <source>
        <strain evidence="1">USDA</strain>
    </source>
</reference>
<keyword evidence="3" id="KW-1185">Reference proteome</keyword>
<organism>
    <name type="scientific">Pediculus humanus subsp. corporis</name>
    <name type="common">Body louse</name>
    <dbReference type="NCBI Taxonomy" id="121224"/>
    <lineage>
        <taxon>Eukaryota</taxon>
        <taxon>Metazoa</taxon>
        <taxon>Ecdysozoa</taxon>
        <taxon>Arthropoda</taxon>
        <taxon>Hexapoda</taxon>
        <taxon>Insecta</taxon>
        <taxon>Pterygota</taxon>
        <taxon>Neoptera</taxon>
        <taxon>Paraneoptera</taxon>
        <taxon>Psocodea</taxon>
        <taxon>Troctomorpha</taxon>
        <taxon>Phthiraptera</taxon>
        <taxon>Anoplura</taxon>
        <taxon>Pediculidae</taxon>
        <taxon>Pediculus</taxon>
    </lineage>
</organism>
<reference evidence="1" key="1">
    <citation type="submission" date="2007-04" db="EMBL/GenBank/DDBJ databases">
        <title>Annotation of Pediculus humanus corporis strain USDA.</title>
        <authorList>
            <person name="Kirkness E."/>
            <person name="Hannick L."/>
            <person name="Hass B."/>
            <person name="Bruggner R."/>
            <person name="Lawson D."/>
            <person name="Bidwell S."/>
            <person name="Joardar V."/>
            <person name="Caler E."/>
            <person name="Walenz B."/>
            <person name="Inman J."/>
            <person name="Schobel S."/>
            <person name="Galinsky K."/>
            <person name="Amedeo P."/>
            <person name="Strausberg R."/>
        </authorList>
    </citation>
    <scope>NUCLEOTIDE SEQUENCE</scope>
    <source>
        <strain evidence="1">USDA</strain>
    </source>
</reference>
<dbReference type="CTD" id="8240007"/>
<dbReference type="AlphaFoldDB" id="E0VGH9"/>
<evidence type="ECO:0000313" key="2">
    <source>
        <dbReference type="EnsemblMetazoa" id="PHUM183140-PA"/>
    </source>
</evidence>
<accession>E0VGH9</accession>
<reference evidence="2" key="3">
    <citation type="submission" date="2021-02" db="UniProtKB">
        <authorList>
            <consortium name="EnsemblMetazoa"/>
        </authorList>
    </citation>
    <scope>IDENTIFICATION</scope>
    <source>
        <strain evidence="2">USDA</strain>
    </source>
</reference>
<evidence type="ECO:0000313" key="3">
    <source>
        <dbReference type="Proteomes" id="UP000009046"/>
    </source>
</evidence>
<dbReference type="EnsemblMetazoa" id="PHUM183140-RA">
    <property type="protein sequence ID" value="PHUM183140-PA"/>
    <property type="gene ID" value="PHUM183140"/>
</dbReference>
<dbReference type="GeneID" id="8240007"/>
<dbReference type="InParanoid" id="E0VGH9"/>
<sequence>MYLIWSYRSESIVRVPAHWLWPVSSFFDWSFSLPGSITVPCWVAISSSASKTVAKYF</sequence>
<gene>
    <name evidence="2" type="primary">8240007</name>
    <name evidence="1" type="ORF">Phum_PHUM183140</name>
</gene>
<dbReference type="EMBL" id="AAZO01002127">
    <property type="status" value="NOT_ANNOTATED_CDS"/>
    <property type="molecule type" value="Genomic_DNA"/>
</dbReference>
<evidence type="ECO:0000313" key="1">
    <source>
        <dbReference type="EMBL" id="EEB12485.1"/>
    </source>
</evidence>
<name>E0VGH9_PEDHC</name>
<dbReference type="VEuPathDB" id="VectorBase:PHUM183140"/>
<dbReference type="OrthoDB" id="69461at2759"/>
<proteinExistence type="predicted"/>
<protein>
    <submittedName>
        <fullName evidence="1 2">Uncharacterized protein</fullName>
    </submittedName>
</protein>
<dbReference type="HOGENOM" id="CLU_2998861_0_0_1"/>
<dbReference type="Proteomes" id="UP000009046">
    <property type="component" value="Unassembled WGS sequence"/>
</dbReference>
<dbReference type="KEGG" id="phu:Phum_PHUM183140"/>
<dbReference type="EMBL" id="DS235143">
    <property type="protein sequence ID" value="EEB12485.1"/>
    <property type="molecule type" value="Genomic_DNA"/>
</dbReference>